<dbReference type="EMBL" id="KF124078">
    <property type="protein sequence ID" value="AIA91391.1"/>
    <property type="molecule type" value="Genomic_DNA"/>
</dbReference>
<dbReference type="Gene3D" id="2.150.10.10">
    <property type="entry name" value="Serralysin-like metalloprotease, C-terminal"/>
    <property type="match status" value="2"/>
</dbReference>
<protein>
    <submittedName>
        <fullName evidence="1">CAZy families PL9 protein</fullName>
    </submittedName>
</protein>
<dbReference type="PRINTS" id="PR00313">
    <property type="entry name" value="CABNDNGRPT"/>
</dbReference>
<feature type="non-terminal residue" evidence="1">
    <location>
        <position position="166"/>
    </location>
</feature>
<dbReference type="InterPro" id="IPR001343">
    <property type="entry name" value="Hemolysn_Ca-bd"/>
</dbReference>
<dbReference type="InterPro" id="IPR018511">
    <property type="entry name" value="Hemolysin-typ_Ca-bd_CS"/>
</dbReference>
<dbReference type="InterPro" id="IPR011049">
    <property type="entry name" value="Serralysin-like_metalloprot_C"/>
</dbReference>
<dbReference type="GO" id="GO:0005509">
    <property type="term" value="F:calcium ion binding"/>
    <property type="evidence" value="ECO:0007669"/>
    <property type="project" value="InterPro"/>
</dbReference>
<dbReference type="AlphaFoldDB" id="A0A060CF98"/>
<dbReference type="Pfam" id="PF00353">
    <property type="entry name" value="HemolysinCabind"/>
    <property type="match status" value="3"/>
</dbReference>
<feature type="non-terminal residue" evidence="1">
    <location>
        <position position="1"/>
    </location>
</feature>
<name>A0A060CF98_9HYPH</name>
<dbReference type="PROSITE" id="PS00330">
    <property type="entry name" value="HEMOLYSIN_CALCIUM"/>
    <property type="match status" value="2"/>
</dbReference>
<sequence>GKGNDVLSDGAGNDKLYGGDGADTLIRTDAEGSDVFSGGAGVDTLDLSGIWESALVDLQNNAKNGGSAAGLKIDTIENVIGSYQDDHIFGNSVGNTLRGGYGDDRLDGRGGNDTLIGGAEGDLMTGGAGKDKFLYESVYELGGATRSPIYVRGQDKIALSKVGVGF</sequence>
<dbReference type="SUPFAM" id="SSF51120">
    <property type="entry name" value="beta-Roll"/>
    <property type="match status" value="1"/>
</dbReference>
<reference evidence="1" key="1">
    <citation type="journal article" date="2013" name="Environ. Microbiol.">
        <title>Seasonally variable intestinal metagenomes of the red palm weevil (Rhynchophorus ferrugineus).</title>
        <authorList>
            <person name="Jia S."/>
            <person name="Zhang X."/>
            <person name="Zhang G."/>
            <person name="Yin A."/>
            <person name="Zhang S."/>
            <person name="Li F."/>
            <person name="Wang L."/>
            <person name="Zhao D."/>
            <person name="Yun Q."/>
            <person name="Tala"/>
            <person name="Wang J."/>
            <person name="Sun G."/>
            <person name="Baabdullah M."/>
            <person name="Yu X."/>
            <person name="Hu S."/>
            <person name="Al-Mssallem I.S."/>
            <person name="Yu J."/>
        </authorList>
    </citation>
    <scope>NUCLEOTIDE SEQUENCE</scope>
</reference>
<organism evidence="1">
    <name type="scientific">uncultured Rhizobium sp</name>
    <dbReference type="NCBI Taxonomy" id="155567"/>
    <lineage>
        <taxon>Bacteria</taxon>
        <taxon>Pseudomonadati</taxon>
        <taxon>Pseudomonadota</taxon>
        <taxon>Alphaproteobacteria</taxon>
        <taxon>Hyphomicrobiales</taxon>
        <taxon>Rhizobiaceae</taxon>
        <taxon>Rhizobium/Agrobacterium group</taxon>
        <taxon>Rhizobium</taxon>
        <taxon>environmental samples</taxon>
    </lineage>
</organism>
<evidence type="ECO:0000313" key="1">
    <source>
        <dbReference type="EMBL" id="AIA91391.1"/>
    </source>
</evidence>
<accession>A0A060CF98</accession>
<proteinExistence type="predicted"/>